<dbReference type="EMBL" id="NIDE01000003">
    <property type="protein sequence ID" value="OWK44473.1"/>
    <property type="molecule type" value="Genomic_DNA"/>
</dbReference>
<comment type="caution">
    <text evidence="6">The sequence shown here is derived from an EMBL/GenBank/DDBJ whole genome shotgun (WGS) entry which is preliminary data.</text>
</comment>
<accession>A0A225DTV0</accession>
<dbReference type="InterPro" id="IPR050738">
    <property type="entry name" value="Sulfatase"/>
</dbReference>
<feature type="domain" description="Sulfatase N-terminal" evidence="5">
    <location>
        <begin position="35"/>
        <end position="345"/>
    </location>
</feature>
<evidence type="ECO:0000256" key="1">
    <source>
        <dbReference type="ARBA" id="ARBA00008779"/>
    </source>
</evidence>
<evidence type="ECO:0000256" key="4">
    <source>
        <dbReference type="SAM" id="SignalP"/>
    </source>
</evidence>
<evidence type="ECO:0000313" key="7">
    <source>
        <dbReference type="Proteomes" id="UP000214646"/>
    </source>
</evidence>
<feature type="region of interest" description="Disordered" evidence="3">
    <location>
        <begin position="462"/>
        <end position="484"/>
    </location>
</feature>
<sequence length="484" mass="53017">MNTLHILRPILAVAFALFLTAPILGAGAPETNTLPNIVVIFTDDQGYGDVGCYGAKGFATPNLDKMAKDGIRFTDFYVSQPVCSASRSSLLTGCYANRIGIHGALGPNARHGISANETTLAEVLKSKKYATAAIGKWHLGHHPQFLPTRHGFDSYFGLPYSNDMWPYHPTNKAYPPLPLIENETPAITNVTAADQAQLTTQYTEKAVSFIRKNKDHPFFLYVAHSMPHVPLYVSDKFKGKSENGLFGDVIMEIDWSVGEILKALDDAKVTDNTLVIFSCDNGPWLSYGNHCGTAGPLREGKGTVWEGGVREPFIARWPGKIPPGSVCHEPAMTIDVLPTVAKIVGAKLPDHKIDGLDIGPLLTAVPGAKCPHEAFYFYYGTNELRAVRSGDWKVMLPQNYQTLKGREPGKDGKPGAYQQVKIVEPELYNLKADMGETKNVAAAHPDVLKKMLAYAEQAREDMGDALTRRKGKNSREPGRLPEKK</sequence>
<comment type="similarity">
    <text evidence="1">Belongs to the sulfatase family.</text>
</comment>
<dbReference type="Pfam" id="PF00884">
    <property type="entry name" value="Sulfatase"/>
    <property type="match status" value="1"/>
</dbReference>
<keyword evidence="2" id="KW-0378">Hydrolase</keyword>
<dbReference type="InterPro" id="IPR017850">
    <property type="entry name" value="Alkaline_phosphatase_core_sf"/>
</dbReference>
<feature type="signal peptide" evidence="4">
    <location>
        <begin position="1"/>
        <end position="26"/>
    </location>
</feature>
<gene>
    <name evidence="6" type="ORF">FRUB_02405</name>
</gene>
<dbReference type="CDD" id="cd16026">
    <property type="entry name" value="GALNS_like"/>
    <property type="match status" value="1"/>
</dbReference>
<dbReference type="RefSeq" id="WP_088253735.1">
    <property type="nucleotide sequence ID" value="NZ_NIDE01000003.1"/>
</dbReference>
<evidence type="ECO:0000256" key="2">
    <source>
        <dbReference type="ARBA" id="ARBA00022801"/>
    </source>
</evidence>
<dbReference type="OrthoDB" id="9783154at2"/>
<dbReference type="AlphaFoldDB" id="A0A225DTV0"/>
<dbReference type="Proteomes" id="UP000214646">
    <property type="component" value="Unassembled WGS sequence"/>
</dbReference>
<dbReference type="Pfam" id="PF14707">
    <property type="entry name" value="Sulfatase_C"/>
    <property type="match status" value="1"/>
</dbReference>
<dbReference type="PANTHER" id="PTHR42693">
    <property type="entry name" value="ARYLSULFATASE FAMILY MEMBER"/>
    <property type="match status" value="1"/>
</dbReference>
<proteinExistence type="inferred from homology"/>
<keyword evidence="4" id="KW-0732">Signal</keyword>
<dbReference type="SUPFAM" id="SSF53649">
    <property type="entry name" value="Alkaline phosphatase-like"/>
    <property type="match status" value="1"/>
</dbReference>
<keyword evidence="7" id="KW-1185">Reference proteome</keyword>
<dbReference type="Gene3D" id="3.40.720.10">
    <property type="entry name" value="Alkaline Phosphatase, subunit A"/>
    <property type="match status" value="1"/>
</dbReference>
<evidence type="ECO:0000313" key="6">
    <source>
        <dbReference type="EMBL" id="OWK44473.1"/>
    </source>
</evidence>
<evidence type="ECO:0000259" key="5">
    <source>
        <dbReference type="Pfam" id="PF00884"/>
    </source>
</evidence>
<dbReference type="GO" id="GO:0004065">
    <property type="term" value="F:arylsulfatase activity"/>
    <property type="evidence" value="ECO:0007669"/>
    <property type="project" value="TreeGrafter"/>
</dbReference>
<protein>
    <submittedName>
        <fullName evidence="6">Arylsulfatase</fullName>
    </submittedName>
</protein>
<feature type="compositionally biased region" description="Basic and acidic residues" evidence="3">
    <location>
        <begin position="473"/>
        <end position="484"/>
    </location>
</feature>
<dbReference type="Gene3D" id="3.30.1120.10">
    <property type="match status" value="1"/>
</dbReference>
<feature type="chain" id="PRO_5013279595" evidence="4">
    <location>
        <begin position="27"/>
        <end position="484"/>
    </location>
</feature>
<dbReference type="InterPro" id="IPR000917">
    <property type="entry name" value="Sulfatase_N"/>
</dbReference>
<dbReference type="PANTHER" id="PTHR42693:SF53">
    <property type="entry name" value="ENDO-4-O-SULFATASE"/>
    <property type="match status" value="1"/>
</dbReference>
<name>A0A225DTV0_9BACT</name>
<reference evidence="7" key="1">
    <citation type="submission" date="2017-06" db="EMBL/GenBank/DDBJ databases">
        <title>Genome analysis of Fimbriiglobus ruber SP5, the first member of the order Planctomycetales with confirmed chitinolytic capability.</title>
        <authorList>
            <person name="Ravin N.V."/>
            <person name="Rakitin A.L."/>
            <person name="Ivanova A.A."/>
            <person name="Beletsky A.V."/>
            <person name="Kulichevskaya I.S."/>
            <person name="Mardanov A.V."/>
            <person name="Dedysh S.N."/>
        </authorList>
    </citation>
    <scope>NUCLEOTIDE SEQUENCE [LARGE SCALE GENOMIC DNA]</scope>
    <source>
        <strain evidence="7">SP5</strain>
    </source>
</reference>
<organism evidence="6 7">
    <name type="scientific">Fimbriiglobus ruber</name>
    <dbReference type="NCBI Taxonomy" id="1908690"/>
    <lineage>
        <taxon>Bacteria</taxon>
        <taxon>Pseudomonadati</taxon>
        <taxon>Planctomycetota</taxon>
        <taxon>Planctomycetia</taxon>
        <taxon>Gemmatales</taxon>
        <taxon>Gemmataceae</taxon>
        <taxon>Fimbriiglobus</taxon>
    </lineage>
</organism>
<evidence type="ECO:0000256" key="3">
    <source>
        <dbReference type="SAM" id="MobiDB-lite"/>
    </source>
</evidence>